<comment type="caution">
    <text evidence="1">The sequence shown here is derived from an EMBL/GenBank/DDBJ whole genome shotgun (WGS) entry which is preliminary data.</text>
</comment>
<gene>
    <name evidence="1" type="ORF">ElyMa_001858400</name>
</gene>
<keyword evidence="2" id="KW-1185">Reference proteome</keyword>
<accession>A0AAV4EMG7</accession>
<organism evidence="1 2">
    <name type="scientific">Elysia marginata</name>
    <dbReference type="NCBI Taxonomy" id="1093978"/>
    <lineage>
        <taxon>Eukaryota</taxon>
        <taxon>Metazoa</taxon>
        <taxon>Spiralia</taxon>
        <taxon>Lophotrochozoa</taxon>
        <taxon>Mollusca</taxon>
        <taxon>Gastropoda</taxon>
        <taxon>Heterobranchia</taxon>
        <taxon>Euthyneura</taxon>
        <taxon>Panpulmonata</taxon>
        <taxon>Sacoglossa</taxon>
        <taxon>Placobranchoidea</taxon>
        <taxon>Plakobranchidae</taxon>
        <taxon>Elysia</taxon>
    </lineage>
</organism>
<protein>
    <submittedName>
        <fullName evidence="1">Cc8L18.2-like protein</fullName>
    </submittedName>
</protein>
<dbReference type="EMBL" id="BMAT01003774">
    <property type="protein sequence ID" value="GFR61936.1"/>
    <property type="molecule type" value="Genomic_DNA"/>
</dbReference>
<evidence type="ECO:0000313" key="2">
    <source>
        <dbReference type="Proteomes" id="UP000762676"/>
    </source>
</evidence>
<sequence>MWSDGCASQYKSKGPFADLAHFWQDFGLTAERHYFGSRHSKGASDGESAVVKSAATRAIKGNQAVIATASDMFDLCQNRLEVEPSRDGSCKHFLRHFIFTPSSSINRDRDRQPLVIKGSQKLHW</sequence>
<proteinExistence type="predicted"/>
<evidence type="ECO:0000313" key="1">
    <source>
        <dbReference type="EMBL" id="GFR61936.1"/>
    </source>
</evidence>
<name>A0AAV4EMG7_9GAST</name>
<dbReference type="AlphaFoldDB" id="A0AAV4EMG7"/>
<reference evidence="1 2" key="1">
    <citation type="journal article" date="2021" name="Elife">
        <title>Chloroplast acquisition without the gene transfer in kleptoplastic sea slugs, Plakobranchus ocellatus.</title>
        <authorList>
            <person name="Maeda T."/>
            <person name="Takahashi S."/>
            <person name="Yoshida T."/>
            <person name="Shimamura S."/>
            <person name="Takaki Y."/>
            <person name="Nagai Y."/>
            <person name="Toyoda A."/>
            <person name="Suzuki Y."/>
            <person name="Arimoto A."/>
            <person name="Ishii H."/>
            <person name="Satoh N."/>
            <person name="Nishiyama T."/>
            <person name="Hasebe M."/>
            <person name="Maruyama T."/>
            <person name="Minagawa J."/>
            <person name="Obokata J."/>
            <person name="Shigenobu S."/>
        </authorList>
    </citation>
    <scope>NUCLEOTIDE SEQUENCE [LARGE SCALE GENOMIC DNA]</scope>
</reference>
<dbReference type="PANTHER" id="PTHR46601">
    <property type="entry name" value="ULP_PROTEASE DOMAIN-CONTAINING PROTEIN"/>
    <property type="match status" value="1"/>
</dbReference>
<dbReference type="PANTHER" id="PTHR46601:SF1">
    <property type="entry name" value="ADF-H DOMAIN-CONTAINING PROTEIN"/>
    <property type="match status" value="1"/>
</dbReference>
<dbReference type="Proteomes" id="UP000762676">
    <property type="component" value="Unassembled WGS sequence"/>
</dbReference>